<gene>
    <name evidence="1" type="ORF">Tco_0838188</name>
</gene>
<feature type="non-terminal residue" evidence="1">
    <location>
        <position position="1"/>
    </location>
</feature>
<evidence type="ECO:0000313" key="1">
    <source>
        <dbReference type="EMBL" id="GJT03726.1"/>
    </source>
</evidence>
<protein>
    <submittedName>
        <fullName evidence="1">Uncharacterized protein</fullName>
    </submittedName>
</protein>
<reference evidence="1" key="1">
    <citation type="journal article" date="2022" name="Int. J. Mol. Sci.">
        <title>Draft Genome of Tanacetum Coccineum: Genomic Comparison of Closely Related Tanacetum-Family Plants.</title>
        <authorList>
            <person name="Yamashiro T."/>
            <person name="Shiraishi A."/>
            <person name="Nakayama K."/>
            <person name="Satake H."/>
        </authorList>
    </citation>
    <scope>NUCLEOTIDE SEQUENCE</scope>
</reference>
<evidence type="ECO:0000313" key="2">
    <source>
        <dbReference type="Proteomes" id="UP001151760"/>
    </source>
</evidence>
<dbReference type="EMBL" id="BQNB010012451">
    <property type="protein sequence ID" value="GJT03726.1"/>
    <property type="molecule type" value="Genomic_DNA"/>
</dbReference>
<sequence length="88" mass="10060">EVNVERERNDHVTVVKADTLKLIVQIPKTPKLSLPFPDEHSSLTLEETSIEVPIWETYTDDGVPQEEVERVILKLPRFGLFEAADFNS</sequence>
<comment type="caution">
    <text evidence="1">The sequence shown here is derived from an EMBL/GenBank/DDBJ whole genome shotgun (WGS) entry which is preliminary data.</text>
</comment>
<keyword evidence="2" id="KW-1185">Reference proteome</keyword>
<proteinExistence type="predicted"/>
<accession>A0ABQ5AM27</accession>
<organism evidence="1 2">
    <name type="scientific">Tanacetum coccineum</name>
    <dbReference type="NCBI Taxonomy" id="301880"/>
    <lineage>
        <taxon>Eukaryota</taxon>
        <taxon>Viridiplantae</taxon>
        <taxon>Streptophyta</taxon>
        <taxon>Embryophyta</taxon>
        <taxon>Tracheophyta</taxon>
        <taxon>Spermatophyta</taxon>
        <taxon>Magnoliopsida</taxon>
        <taxon>eudicotyledons</taxon>
        <taxon>Gunneridae</taxon>
        <taxon>Pentapetalae</taxon>
        <taxon>asterids</taxon>
        <taxon>campanulids</taxon>
        <taxon>Asterales</taxon>
        <taxon>Asteraceae</taxon>
        <taxon>Asteroideae</taxon>
        <taxon>Anthemideae</taxon>
        <taxon>Anthemidinae</taxon>
        <taxon>Tanacetum</taxon>
    </lineage>
</organism>
<dbReference type="Proteomes" id="UP001151760">
    <property type="component" value="Unassembled WGS sequence"/>
</dbReference>
<reference evidence="1" key="2">
    <citation type="submission" date="2022-01" db="EMBL/GenBank/DDBJ databases">
        <authorList>
            <person name="Yamashiro T."/>
            <person name="Shiraishi A."/>
            <person name="Satake H."/>
            <person name="Nakayama K."/>
        </authorList>
    </citation>
    <scope>NUCLEOTIDE SEQUENCE</scope>
</reference>
<name>A0ABQ5AM27_9ASTR</name>